<dbReference type="SUPFAM" id="SSF51905">
    <property type="entry name" value="FAD/NAD(P)-binding domain"/>
    <property type="match status" value="1"/>
</dbReference>
<keyword evidence="7" id="KW-1185">Reference proteome</keyword>
<evidence type="ECO:0000313" key="7">
    <source>
        <dbReference type="Proteomes" id="UP001500842"/>
    </source>
</evidence>
<dbReference type="InterPro" id="IPR050315">
    <property type="entry name" value="FAD-oxidoreductase_2"/>
</dbReference>
<keyword evidence="2" id="KW-0285">Flavoprotein</keyword>
<dbReference type="Proteomes" id="UP001500842">
    <property type="component" value="Unassembled WGS sequence"/>
</dbReference>
<evidence type="ECO:0000256" key="4">
    <source>
        <dbReference type="ARBA" id="ARBA00023002"/>
    </source>
</evidence>
<keyword evidence="4" id="KW-0560">Oxidoreductase</keyword>
<evidence type="ECO:0000256" key="1">
    <source>
        <dbReference type="ARBA" id="ARBA00001974"/>
    </source>
</evidence>
<sequence length="479" mass="49951">MSADAPGRFDVAVVGAGVAGLSCAIEAATAGATVAVVDAAPEPGGTAGVAGGGTCIAGSDLQLRQGIEDSADQALEDWIAWGGDSVDVAWAERYLRDSRVELFDRLGAAGVEWVAVHAREGNRHPRWHQPAGGGARVMSLLSAHARTLPGITWLTGHRVTRLVSAGGRVTGLTADGPTGEVEVVAGRTVVASGGFNNNHAMVSELAAEAAGAERVLLGGGLGAVGEGHRMLADVGAQFSQLDAVWMFPYGTPDHRAPAGHRGLAVRGIDDDIWVNDEGNRFHDESLRSGATGTKALLAQPNGRCWSVIDARLAATMTIADPYYRNGSTPLRERIEEFLRTSPHVVSARSLDELAARMDVDRVNLRDAVGELNTAVTAGEQRERSFGKDMTGRGTVAQAPFHAIRFHPVARKNLGGVRTDLSCQVLDRSGRAIEGLYAAGEVAGMAGGRINGRAALEGTSFGPSMYSGLVAGRSVVDRSS</sequence>
<name>A0ABN2A7H6_9ACTN</name>
<dbReference type="InterPro" id="IPR003953">
    <property type="entry name" value="FAD-dep_OxRdtase_2_FAD-bd"/>
</dbReference>
<comment type="cofactor">
    <cofactor evidence="1">
        <name>FAD</name>
        <dbReference type="ChEBI" id="CHEBI:57692"/>
    </cofactor>
</comment>
<comment type="caution">
    <text evidence="6">The sequence shown here is derived from an EMBL/GenBank/DDBJ whole genome shotgun (WGS) entry which is preliminary data.</text>
</comment>
<dbReference type="RefSeq" id="WP_181410610.1">
    <property type="nucleotide sequence ID" value="NZ_BAAAOR010000014.1"/>
</dbReference>
<dbReference type="Pfam" id="PF00890">
    <property type="entry name" value="FAD_binding_2"/>
    <property type="match status" value="1"/>
</dbReference>
<keyword evidence="3" id="KW-0274">FAD</keyword>
<evidence type="ECO:0000256" key="2">
    <source>
        <dbReference type="ARBA" id="ARBA00022630"/>
    </source>
</evidence>
<dbReference type="EMBL" id="BAAAOR010000014">
    <property type="protein sequence ID" value="GAA1513058.1"/>
    <property type="molecule type" value="Genomic_DNA"/>
</dbReference>
<reference evidence="6 7" key="1">
    <citation type="journal article" date="2019" name="Int. J. Syst. Evol. Microbiol.">
        <title>The Global Catalogue of Microorganisms (GCM) 10K type strain sequencing project: providing services to taxonomists for standard genome sequencing and annotation.</title>
        <authorList>
            <consortium name="The Broad Institute Genomics Platform"/>
            <consortium name="The Broad Institute Genome Sequencing Center for Infectious Disease"/>
            <person name="Wu L."/>
            <person name="Ma J."/>
        </authorList>
    </citation>
    <scope>NUCLEOTIDE SEQUENCE [LARGE SCALE GENOMIC DNA]</scope>
    <source>
        <strain evidence="6 7">JCM 14942</strain>
    </source>
</reference>
<organism evidence="6 7">
    <name type="scientific">Nocardioides humi</name>
    <dbReference type="NCBI Taxonomy" id="449461"/>
    <lineage>
        <taxon>Bacteria</taxon>
        <taxon>Bacillati</taxon>
        <taxon>Actinomycetota</taxon>
        <taxon>Actinomycetes</taxon>
        <taxon>Propionibacteriales</taxon>
        <taxon>Nocardioidaceae</taxon>
        <taxon>Nocardioides</taxon>
    </lineage>
</organism>
<dbReference type="Gene3D" id="3.50.50.60">
    <property type="entry name" value="FAD/NAD(P)-binding domain"/>
    <property type="match status" value="1"/>
</dbReference>
<dbReference type="InterPro" id="IPR036188">
    <property type="entry name" value="FAD/NAD-bd_sf"/>
</dbReference>
<protein>
    <submittedName>
        <fullName evidence="6">FAD-binding dehydrogenase</fullName>
    </submittedName>
</protein>
<evidence type="ECO:0000313" key="6">
    <source>
        <dbReference type="EMBL" id="GAA1513058.1"/>
    </source>
</evidence>
<gene>
    <name evidence="6" type="ORF">GCM10009788_16970</name>
</gene>
<dbReference type="PANTHER" id="PTHR43400:SF10">
    <property type="entry name" value="3-OXOSTEROID 1-DEHYDROGENASE"/>
    <property type="match status" value="1"/>
</dbReference>
<accession>A0ABN2A7H6</accession>
<dbReference type="Gene3D" id="3.90.700.10">
    <property type="entry name" value="Succinate dehydrogenase/fumarate reductase flavoprotein, catalytic domain"/>
    <property type="match status" value="1"/>
</dbReference>
<dbReference type="SUPFAM" id="SSF56425">
    <property type="entry name" value="Succinate dehydrogenase/fumarate reductase flavoprotein, catalytic domain"/>
    <property type="match status" value="1"/>
</dbReference>
<feature type="domain" description="FAD-dependent oxidoreductase 2 FAD-binding" evidence="5">
    <location>
        <begin position="10"/>
        <end position="458"/>
    </location>
</feature>
<evidence type="ECO:0000259" key="5">
    <source>
        <dbReference type="Pfam" id="PF00890"/>
    </source>
</evidence>
<dbReference type="PANTHER" id="PTHR43400">
    <property type="entry name" value="FUMARATE REDUCTASE"/>
    <property type="match status" value="1"/>
</dbReference>
<proteinExistence type="predicted"/>
<dbReference type="InterPro" id="IPR027477">
    <property type="entry name" value="Succ_DH/fumarate_Rdtase_cat_sf"/>
</dbReference>
<evidence type="ECO:0000256" key="3">
    <source>
        <dbReference type="ARBA" id="ARBA00022827"/>
    </source>
</evidence>
<dbReference type="PRINTS" id="PR00411">
    <property type="entry name" value="PNDRDTASEI"/>
</dbReference>